<dbReference type="Proteomes" id="UP000283509">
    <property type="component" value="Unassembled WGS sequence"/>
</dbReference>
<proteinExistence type="predicted"/>
<organism evidence="4 5">
    <name type="scientific">Penaeus vannamei</name>
    <name type="common">Whiteleg shrimp</name>
    <name type="synonym">Litopenaeus vannamei</name>
    <dbReference type="NCBI Taxonomy" id="6689"/>
    <lineage>
        <taxon>Eukaryota</taxon>
        <taxon>Metazoa</taxon>
        <taxon>Ecdysozoa</taxon>
        <taxon>Arthropoda</taxon>
        <taxon>Crustacea</taxon>
        <taxon>Multicrustacea</taxon>
        <taxon>Malacostraca</taxon>
        <taxon>Eumalacostraca</taxon>
        <taxon>Eucarida</taxon>
        <taxon>Decapoda</taxon>
        <taxon>Dendrobranchiata</taxon>
        <taxon>Penaeoidea</taxon>
        <taxon>Penaeidae</taxon>
        <taxon>Penaeus</taxon>
    </lineage>
</organism>
<dbReference type="CDD" id="cd22677">
    <property type="entry name" value="FHA_Kanadaptin"/>
    <property type="match status" value="1"/>
</dbReference>
<evidence type="ECO:0000313" key="4">
    <source>
        <dbReference type="EMBL" id="ROT80161.1"/>
    </source>
</evidence>
<feature type="coiled-coil region" evidence="1">
    <location>
        <begin position="457"/>
        <end position="494"/>
    </location>
</feature>
<feature type="region of interest" description="Disordered" evidence="2">
    <location>
        <begin position="1"/>
        <end position="109"/>
    </location>
</feature>
<feature type="compositionally biased region" description="Polar residues" evidence="2">
    <location>
        <begin position="97"/>
        <end position="106"/>
    </location>
</feature>
<dbReference type="PANTHER" id="PTHR23308">
    <property type="entry name" value="NUCLEAR INHIBITOR OF PROTEIN PHOSPHATASE-1"/>
    <property type="match status" value="1"/>
</dbReference>
<gene>
    <name evidence="4" type="ORF">C7M84_001128</name>
</gene>
<feature type="compositionally biased region" description="Basic and acidic residues" evidence="2">
    <location>
        <begin position="41"/>
        <end position="60"/>
    </location>
</feature>
<feature type="region of interest" description="Disordered" evidence="2">
    <location>
        <begin position="595"/>
        <end position="820"/>
    </location>
</feature>
<dbReference type="SMART" id="SM00240">
    <property type="entry name" value="FHA"/>
    <property type="match status" value="1"/>
</dbReference>
<dbReference type="AlphaFoldDB" id="A0A3R7PXF4"/>
<dbReference type="STRING" id="6689.A0A3R7PXF4"/>
<reference evidence="4 5" key="1">
    <citation type="submission" date="2018-04" db="EMBL/GenBank/DDBJ databases">
        <authorList>
            <person name="Zhang X."/>
            <person name="Yuan J."/>
            <person name="Li F."/>
            <person name="Xiang J."/>
        </authorList>
    </citation>
    <scope>NUCLEOTIDE SEQUENCE [LARGE SCALE GENOMIC DNA]</scope>
    <source>
        <tissue evidence="4">Muscle</tissue>
    </source>
</reference>
<feature type="compositionally biased region" description="Acidic residues" evidence="2">
    <location>
        <begin position="296"/>
        <end position="308"/>
    </location>
</feature>
<keyword evidence="1" id="KW-0175">Coiled coil</keyword>
<dbReference type="InterPro" id="IPR008984">
    <property type="entry name" value="SMAD_FHA_dom_sf"/>
</dbReference>
<dbReference type="InterPro" id="IPR050923">
    <property type="entry name" value="Cell_Proc_Reg/RNA_Proc"/>
</dbReference>
<evidence type="ECO:0000259" key="3">
    <source>
        <dbReference type="PROSITE" id="PS50006"/>
    </source>
</evidence>
<feature type="compositionally biased region" description="Basic and acidic residues" evidence="2">
    <location>
        <begin position="595"/>
        <end position="610"/>
    </location>
</feature>
<dbReference type="OrthoDB" id="433755at2759"/>
<accession>A0A3R7PXF4</accession>
<feature type="compositionally biased region" description="Basic and acidic residues" evidence="2">
    <location>
        <begin position="633"/>
        <end position="642"/>
    </location>
</feature>
<keyword evidence="5" id="KW-1185">Reference proteome</keyword>
<sequence>MQSYQNVYVCKQKKAGSYTTTRTMDEDIKKEEETSPPPQEELPKEQMEDFKAPGELDFKKPVFIAKSQRTTTKPARDEEKVEEQKENEDQPAVSAPQKMSSKSPAQQLVEKSVPVPYKEPKWSGVPNDNYSFEVLKNGTIVETIALNKPFFVIGRLAQCDITMEHPSISRFHCVIQYRSVATEEASCGFYAYDLGSTHGSFHNKYQMKPHTYYRLRVGHMIKLGGSTRMMILQGPAEDEEPEMEQTVTELKAAAAKRLEKLEKLESGEIEEEDRERKKREALQGKDVESGGIDWGMGDDAEETEDGENDVNPFASLNEELYLDDPKKTLRGWYEREGYDLPEYVTDDISPGYYRCKLELPVPGPGGAPLVAIAEHRGKKKEVVIQCALEACRLLDRIGILRQAKHESHERKRRDWAENDYYDSDEDNFLDRTGDVERKRLKRMKNDGGKEAGSAETYDSLLTKYNGVIEELSSLEEKLGEAERLKQEADAEEEDDLDSFMQKLKTQVPDKHKRVTWKLRAIELRKEELRLRRLTNVARPLGVPEMKPYISKLGDQSSSQKVPTDMLRKRQMMLKKAAFFSKPQPKEPTFKVHKAFLEEEPEKKLKLKRLDDDDDEPPPPPRPISKAKPKVARPSREDCRAPEITRTNVTIKQEEKLPVPSAEPVTGHSENGKFVVPETESVRGCMLPPPAKGPQVPDSSESKASQDISASESERLTDTAKSNSSESEKNVPLQDSKGKIGTPSNTKEDTPPEKKQRMMGPALPPTLELVRAAQQEPKKPKRKREKKYLKFDEDSPNYDNWVPPAQQTGDGRTSLNDKLGY</sequence>
<reference evidence="4 5" key="2">
    <citation type="submission" date="2019-01" db="EMBL/GenBank/DDBJ databases">
        <title>The decoding of complex shrimp genome reveals the adaptation for benthos swimmer, frequently molting mechanism and breeding impact on genome.</title>
        <authorList>
            <person name="Sun Y."/>
            <person name="Gao Y."/>
            <person name="Yu Y."/>
        </authorList>
    </citation>
    <scope>NUCLEOTIDE SEQUENCE [LARGE SCALE GENOMIC DNA]</scope>
    <source>
        <tissue evidence="4">Muscle</tissue>
    </source>
</reference>
<dbReference type="PROSITE" id="PS50006">
    <property type="entry name" value="FHA_DOMAIN"/>
    <property type="match status" value="1"/>
</dbReference>
<comment type="caution">
    <text evidence="4">The sequence shown here is derived from an EMBL/GenBank/DDBJ whole genome shotgun (WGS) entry which is preliminary data.</text>
</comment>
<dbReference type="Pfam" id="PF00498">
    <property type="entry name" value="FHA"/>
    <property type="match status" value="1"/>
</dbReference>
<name>A0A3R7PXF4_PENVA</name>
<dbReference type="Gene3D" id="2.60.200.20">
    <property type="match status" value="1"/>
</dbReference>
<dbReference type="InterPro" id="IPR000253">
    <property type="entry name" value="FHA_dom"/>
</dbReference>
<feature type="compositionally biased region" description="Basic and acidic residues" evidence="2">
    <location>
        <begin position="23"/>
        <end position="33"/>
    </location>
</feature>
<evidence type="ECO:0000256" key="2">
    <source>
        <dbReference type="SAM" id="MobiDB-lite"/>
    </source>
</evidence>
<feature type="domain" description="FHA" evidence="3">
    <location>
        <begin position="151"/>
        <end position="207"/>
    </location>
</feature>
<feature type="compositionally biased region" description="Basic and acidic residues" evidence="2">
    <location>
        <begin position="274"/>
        <end position="288"/>
    </location>
</feature>
<evidence type="ECO:0000313" key="5">
    <source>
        <dbReference type="Proteomes" id="UP000283509"/>
    </source>
</evidence>
<protein>
    <submittedName>
        <fullName evidence="4">Kanadaptin</fullName>
    </submittedName>
</protein>
<feature type="compositionally biased region" description="Polar residues" evidence="2">
    <location>
        <begin position="696"/>
        <end position="710"/>
    </location>
</feature>
<feature type="region of interest" description="Disordered" evidence="2">
    <location>
        <begin position="266"/>
        <end position="310"/>
    </location>
</feature>
<dbReference type="SUPFAM" id="SSF49879">
    <property type="entry name" value="SMAD/FHA domain"/>
    <property type="match status" value="1"/>
</dbReference>
<feature type="compositionally biased region" description="Basic and acidic residues" evidence="2">
    <location>
        <begin position="74"/>
        <end position="88"/>
    </location>
</feature>
<dbReference type="CDD" id="cd19856">
    <property type="entry name" value="DSRM_Kanadaptin"/>
    <property type="match status" value="1"/>
</dbReference>
<evidence type="ECO:0000256" key="1">
    <source>
        <dbReference type="SAM" id="Coils"/>
    </source>
</evidence>
<feature type="compositionally biased region" description="Basic and acidic residues" evidence="2">
    <location>
        <begin position="745"/>
        <end position="755"/>
    </location>
</feature>
<dbReference type="EMBL" id="QCYY01001148">
    <property type="protein sequence ID" value="ROT80161.1"/>
    <property type="molecule type" value="Genomic_DNA"/>
</dbReference>
<feature type="compositionally biased region" description="Polar residues" evidence="2">
    <location>
        <begin position="804"/>
        <end position="820"/>
    </location>
</feature>